<keyword evidence="2" id="KW-0433">Leucine-rich repeat</keyword>
<feature type="domain" description="NB-ARC" evidence="7">
    <location>
        <begin position="87"/>
        <end position="148"/>
    </location>
</feature>
<evidence type="ECO:0000313" key="10">
    <source>
        <dbReference type="Proteomes" id="UP000325081"/>
    </source>
</evidence>
<feature type="domain" description="Disease resistance protein winged helix" evidence="8">
    <location>
        <begin position="190"/>
        <end position="260"/>
    </location>
</feature>
<feature type="domain" description="NB-ARC" evidence="7">
    <location>
        <begin position="8"/>
        <end position="74"/>
    </location>
</feature>
<dbReference type="SUPFAM" id="SSF52540">
    <property type="entry name" value="P-loop containing nucleoside triphosphate hydrolases"/>
    <property type="match status" value="1"/>
</dbReference>
<dbReference type="PANTHER" id="PTHR15140:SF33">
    <property type="entry name" value="LATE BLIGHT RESISTANCE PROTEIN HOMOLOG R1A-3 ISOFORM X1"/>
    <property type="match status" value="1"/>
</dbReference>
<sequence length="666" mass="76422">MVGLDDVMLDIMDKLTGGSCSRQTIPIVGMGGIGKTTLARNVYLDSCVKSHFDILAWATVSHEYNAKEILTELIVCRKENGSKESVDAWDRVKFFFPDNDNKSRVMITTRLSNLAFELTGGTHDHVTMSFLDEDKSWNLLCQTVFGDEEEEACPIELEENAEDEHCTKILQMSYDHLPVHLKPCFLYMGMYPQDSEIRVSNLTKLWIAEGFLKPIASKSFEQAAREYLNDLVDRNLVFVSRKRYGTKIKYYKLHDLLMELCVREAQKHKFLFSTNRNTPPSITTNQRRVVIHKGIDPRVVYALKKYSPLVRSFTRKSYSLAESLDFRLMRVWNGLHANISYSLMPSPSLVNCRYIDSLNISSRDIPVPHFWNLQTIFGTSGSAYINPLQIWKMTQLRHVKFDLLYLRDPNKEKFVLENLQELSTVHNCKFNLGLIKRIPNIKKLGLFYDESRSYLSESLVFPRSVKKLTLLGTELGWEDMARKIGCLPNLEILKLKVSAFVGPEWETEEGQFRSLKFMLVSYCTDLERWKLESSHFPCLEQVVLQKLTKLKELPREIGDIMALGLIELEYCSREAVVCARGIVEEQEEIGNEEIGNEELQARVVLSKKMYEEIESFAESRSNFQKTEAPDLPFSDSGCAWLPLQFQLSGSISRVSCSGDGEDTILL</sequence>
<dbReference type="PANTHER" id="PTHR15140">
    <property type="entry name" value="TUBULIN-SPECIFIC CHAPERONE E"/>
    <property type="match status" value="1"/>
</dbReference>
<dbReference type="GO" id="GO:0006952">
    <property type="term" value="P:defense response"/>
    <property type="evidence" value="ECO:0007669"/>
    <property type="project" value="UniProtKB-KW"/>
</dbReference>
<dbReference type="InterPro" id="IPR002182">
    <property type="entry name" value="NB-ARC"/>
</dbReference>
<comment type="caution">
    <text evidence="9">The sequence shown here is derived from an EMBL/GenBank/DDBJ whole genome shotgun (WGS) entry which is preliminary data.</text>
</comment>
<keyword evidence="10" id="KW-1185">Reference proteome</keyword>
<proteinExistence type="inferred from homology"/>
<name>A0A5A7QHX1_STRAF</name>
<reference evidence="10" key="1">
    <citation type="journal article" date="2019" name="Curr. Biol.">
        <title>Genome Sequence of Striga asiatica Provides Insight into the Evolution of Plant Parasitism.</title>
        <authorList>
            <person name="Yoshida S."/>
            <person name="Kim S."/>
            <person name="Wafula E.K."/>
            <person name="Tanskanen J."/>
            <person name="Kim Y.M."/>
            <person name="Honaas L."/>
            <person name="Yang Z."/>
            <person name="Spallek T."/>
            <person name="Conn C.E."/>
            <person name="Ichihashi Y."/>
            <person name="Cheong K."/>
            <person name="Cui S."/>
            <person name="Der J.P."/>
            <person name="Gundlach H."/>
            <person name="Jiao Y."/>
            <person name="Hori C."/>
            <person name="Ishida J.K."/>
            <person name="Kasahara H."/>
            <person name="Kiba T."/>
            <person name="Kim M.S."/>
            <person name="Koo N."/>
            <person name="Laohavisit A."/>
            <person name="Lee Y.H."/>
            <person name="Lumba S."/>
            <person name="McCourt P."/>
            <person name="Mortimer J.C."/>
            <person name="Mutuku J.M."/>
            <person name="Nomura T."/>
            <person name="Sasaki-Sekimoto Y."/>
            <person name="Seto Y."/>
            <person name="Wang Y."/>
            <person name="Wakatake T."/>
            <person name="Sakakibara H."/>
            <person name="Demura T."/>
            <person name="Yamaguchi S."/>
            <person name="Yoneyama K."/>
            <person name="Manabe R.I."/>
            <person name="Nelson D.C."/>
            <person name="Schulman A.H."/>
            <person name="Timko M.P."/>
            <person name="dePamphilis C.W."/>
            <person name="Choi D."/>
            <person name="Shirasu K."/>
        </authorList>
    </citation>
    <scope>NUCLEOTIDE SEQUENCE [LARGE SCALE GENOMIC DNA]</scope>
    <source>
        <strain evidence="10">cv. UVA1</strain>
    </source>
</reference>
<evidence type="ECO:0000256" key="6">
    <source>
        <dbReference type="ARBA" id="ARBA00022840"/>
    </source>
</evidence>
<dbReference type="SUPFAM" id="SSF52058">
    <property type="entry name" value="L domain-like"/>
    <property type="match status" value="1"/>
</dbReference>
<evidence type="ECO:0000259" key="8">
    <source>
        <dbReference type="Pfam" id="PF23559"/>
    </source>
</evidence>
<dbReference type="Gene3D" id="3.40.50.300">
    <property type="entry name" value="P-loop containing nucleotide triphosphate hydrolases"/>
    <property type="match status" value="1"/>
</dbReference>
<keyword evidence="5" id="KW-0611">Plant defense</keyword>
<dbReference type="GO" id="GO:0043531">
    <property type="term" value="F:ADP binding"/>
    <property type="evidence" value="ECO:0007669"/>
    <property type="project" value="InterPro"/>
</dbReference>
<dbReference type="PRINTS" id="PR00364">
    <property type="entry name" value="DISEASERSIST"/>
</dbReference>
<keyword evidence="4" id="KW-0547">Nucleotide-binding</keyword>
<dbReference type="Gene3D" id="1.10.10.10">
    <property type="entry name" value="Winged helix-like DNA-binding domain superfamily/Winged helix DNA-binding domain"/>
    <property type="match status" value="1"/>
</dbReference>
<dbReference type="Proteomes" id="UP000325081">
    <property type="component" value="Unassembled WGS sequence"/>
</dbReference>
<evidence type="ECO:0000256" key="1">
    <source>
        <dbReference type="ARBA" id="ARBA00008894"/>
    </source>
</evidence>
<evidence type="ECO:0000256" key="4">
    <source>
        <dbReference type="ARBA" id="ARBA00022741"/>
    </source>
</evidence>
<protein>
    <submittedName>
        <fullName evidence="9">Disease resistance protein</fullName>
    </submittedName>
</protein>
<dbReference type="InterPro" id="IPR027417">
    <property type="entry name" value="P-loop_NTPase"/>
</dbReference>
<keyword evidence="3" id="KW-0677">Repeat</keyword>
<dbReference type="OrthoDB" id="909160at2759"/>
<gene>
    <name evidence="9" type="ORF">STAS_20947</name>
</gene>
<organism evidence="9 10">
    <name type="scientific">Striga asiatica</name>
    <name type="common">Asiatic witchweed</name>
    <name type="synonym">Buchnera asiatica</name>
    <dbReference type="NCBI Taxonomy" id="4170"/>
    <lineage>
        <taxon>Eukaryota</taxon>
        <taxon>Viridiplantae</taxon>
        <taxon>Streptophyta</taxon>
        <taxon>Embryophyta</taxon>
        <taxon>Tracheophyta</taxon>
        <taxon>Spermatophyta</taxon>
        <taxon>Magnoliopsida</taxon>
        <taxon>eudicotyledons</taxon>
        <taxon>Gunneridae</taxon>
        <taxon>Pentapetalae</taxon>
        <taxon>asterids</taxon>
        <taxon>lamiids</taxon>
        <taxon>Lamiales</taxon>
        <taxon>Orobanchaceae</taxon>
        <taxon>Buchnereae</taxon>
        <taxon>Striga</taxon>
    </lineage>
</organism>
<dbReference type="AlphaFoldDB" id="A0A5A7QHX1"/>
<dbReference type="EMBL" id="BKCP01006848">
    <property type="protein sequence ID" value="GER44067.1"/>
    <property type="molecule type" value="Genomic_DNA"/>
</dbReference>
<dbReference type="InterPro" id="IPR036388">
    <property type="entry name" value="WH-like_DNA-bd_sf"/>
</dbReference>
<evidence type="ECO:0000256" key="2">
    <source>
        <dbReference type="ARBA" id="ARBA00022614"/>
    </source>
</evidence>
<dbReference type="Pfam" id="PF23559">
    <property type="entry name" value="WHD_DRP"/>
    <property type="match status" value="1"/>
</dbReference>
<dbReference type="InterPro" id="IPR032675">
    <property type="entry name" value="LRR_dom_sf"/>
</dbReference>
<comment type="similarity">
    <text evidence="1">Belongs to the disease resistance NB-LRR family.</text>
</comment>
<evidence type="ECO:0000256" key="5">
    <source>
        <dbReference type="ARBA" id="ARBA00022821"/>
    </source>
</evidence>
<evidence type="ECO:0000313" key="9">
    <source>
        <dbReference type="EMBL" id="GER44067.1"/>
    </source>
</evidence>
<dbReference type="Pfam" id="PF00931">
    <property type="entry name" value="NB-ARC"/>
    <property type="match status" value="2"/>
</dbReference>
<evidence type="ECO:0000256" key="3">
    <source>
        <dbReference type="ARBA" id="ARBA00022737"/>
    </source>
</evidence>
<dbReference type="Gene3D" id="3.80.10.10">
    <property type="entry name" value="Ribonuclease Inhibitor"/>
    <property type="match status" value="1"/>
</dbReference>
<keyword evidence="6" id="KW-0067">ATP-binding</keyword>
<evidence type="ECO:0000259" key="7">
    <source>
        <dbReference type="Pfam" id="PF00931"/>
    </source>
</evidence>
<accession>A0A5A7QHX1</accession>
<dbReference type="FunFam" id="1.10.10.10:FF:000322">
    <property type="entry name" value="Probable disease resistance protein At1g63360"/>
    <property type="match status" value="1"/>
</dbReference>
<dbReference type="GO" id="GO:0005524">
    <property type="term" value="F:ATP binding"/>
    <property type="evidence" value="ECO:0007669"/>
    <property type="project" value="UniProtKB-KW"/>
</dbReference>
<dbReference type="InterPro" id="IPR058922">
    <property type="entry name" value="WHD_DRP"/>
</dbReference>